<keyword evidence="2" id="KW-1185">Reference proteome</keyword>
<evidence type="ECO:0000313" key="1">
    <source>
        <dbReference type="EMBL" id="TDG53213.1"/>
    </source>
</evidence>
<proteinExistence type="predicted"/>
<reference evidence="1 2" key="1">
    <citation type="journal article" date="2019" name="J. Hered.">
        <title>An Improved Genome Assembly for Drosophila navojoa, the Basal Species in the mojavensis Cluster.</title>
        <authorList>
            <person name="Vanderlinde T."/>
            <person name="Dupim E.G."/>
            <person name="Nazario-Yepiz N.O."/>
            <person name="Carvalho A.B."/>
        </authorList>
    </citation>
    <scope>NUCLEOTIDE SEQUENCE [LARGE SCALE GENOMIC DNA]</scope>
    <source>
        <strain evidence="1">Navoj_Jal97</strain>
        <tissue evidence="1">Whole organism</tissue>
    </source>
</reference>
<accession>A0A484BWY9</accession>
<dbReference type="Proteomes" id="UP000295192">
    <property type="component" value="Unassembled WGS sequence"/>
</dbReference>
<organism evidence="1 2">
    <name type="scientific">Drosophila navojoa</name>
    <name type="common">Fruit fly</name>
    <dbReference type="NCBI Taxonomy" id="7232"/>
    <lineage>
        <taxon>Eukaryota</taxon>
        <taxon>Metazoa</taxon>
        <taxon>Ecdysozoa</taxon>
        <taxon>Arthropoda</taxon>
        <taxon>Hexapoda</taxon>
        <taxon>Insecta</taxon>
        <taxon>Pterygota</taxon>
        <taxon>Neoptera</taxon>
        <taxon>Endopterygota</taxon>
        <taxon>Diptera</taxon>
        <taxon>Brachycera</taxon>
        <taxon>Muscomorpha</taxon>
        <taxon>Ephydroidea</taxon>
        <taxon>Drosophilidae</taxon>
        <taxon>Drosophila</taxon>
    </lineage>
</organism>
<gene>
    <name evidence="1" type="ORF">AWZ03_000028</name>
</gene>
<name>A0A484BWY9_DRONA</name>
<dbReference type="AlphaFoldDB" id="A0A484BWY9"/>
<sequence length="91" mass="10017">MLLMRRIVNMDNSSSGSSNSSQQQLQLWQQHRNGSNMNIAPCKLICAYVLKQMFAGGNQPQQQQQQQQQLATNVALAIAISQQLSSVAIAT</sequence>
<dbReference type="EMBL" id="LSRL02000001">
    <property type="protein sequence ID" value="TDG53213.1"/>
    <property type="molecule type" value="Genomic_DNA"/>
</dbReference>
<evidence type="ECO:0000313" key="2">
    <source>
        <dbReference type="Proteomes" id="UP000295192"/>
    </source>
</evidence>
<comment type="caution">
    <text evidence="1">The sequence shown here is derived from an EMBL/GenBank/DDBJ whole genome shotgun (WGS) entry which is preliminary data.</text>
</comment>
<protein>
    <submittedName>
        <fullName evidence="1">Uncharacterized protein</fullName>
    </submittedName>
</protein>